<keyword evidence="4" id="KW-1185">Reference proteome</keyword>
<evidence type="ECO:0000259" key="2">
    <source>
        <dbReference type="SMART" id="SM00474"/>
    </source>
</evidence>
<dbReference type="SUPFAM" id="SSF53098">
    <property type="entry name" value="Ribonuclease H-like"/>
    <property type="match status" value="1"/>
</dbReference>
<evidence type="ECO:0000256" key="1">
    <source>
        <dbReference type="SAM" id="Coils"/>
    </source>
</evidence>
<dbReference type="Proteomes" id="UP001519460">
    <property type="component" value="Unassembled WGS sequence"/>
</dbReference>
<feature type="domain" description="3'-5' exonuclease" evidence="2">
    <location>
        <begin position="3"/>
        <end position="176"/>
    </location>
</feature>
<proteinExistence type="predicted"/>
<dbReference type="Pfam" id="PF01612">
    <property type="entry name" value="DNA_pol_A_exo1"/>
    <property type="match status" value="1"/>
</dbReference>
<name>A0ABD0LQS5_9CAEN</name>
<dbReference type="Gene3D" id="3.30.420.10">
    <property type="entry name" value="Ribonuclease H-like superfamily/Ribonuclease H"/>
    <property type="match status" value="1"/>
</dbReference>
<feature type="coiled-coil region" evidence="1">
    <location>
        <begin position="276"/>
        <end position="338"/>
    </location>
</feature>
<reference evidence="3 4" key="1">
    <citation type="journal article" date="2023" name="Sci. Data">
        <title>Genome assembly of the Korean intertidal mud-creeper Batillaria attramentaria.</title>
        <authorList>
            <person name="Patra A.K."/>
            <person name="Ho P.T."/>
            <person name="Jun S."/>
            <person name="Lee S.J."/>
            <person name="Kim Y."/>
            <person name="Won Y.J."/>
        </authorList>
    </citation>
    <scope>NUCLEOTIDE SEQUENCE [LARGE SCALE GENOMIC DNA]</scope>
    <source>
        <strain evidence="3">Wonlab-2016</strain>
    </source>
</reference>
<dbReference type="AlphaFoldDB" id="A0ABD0LQS5"/>
<organism evidence="3 4">
    <name type="scientific">Batillaria attramentaria</name>
    <dbReference type="NCBI Taxonomy" id="370345"/>
    <lineage>
        <taxon>Eukaryota</taxon>
        <taxon>Metazoa</taxon>
        <taxon>Spiralia</taxon>
        <taxon>Lophotrochozoa</taxon>
        <taxon>Mollusca</taxon>
        <taxon>Gastropoda</taxon>
        <taxon>Caenogastropoda</taxon>
        <taxon>Sorbeoconcha</taxon>
        <taxon>Cerithioidea</taxon>
        <taxon>Batillariidae</taxon>
        <taxon>Batillaria</taxon>
    </lineage>
</organism>
<protein>
    <recommendedName>
        <fullName evidence="2">3'-5' exonuclease domain-containing protein</fullName>
    </recommendedName>
</protein>
<sequence>MSSHVVNDVQESLRVVRKLESEPALAVSAEGVNMGRTGPLTLLLIGTEAGHVYIFDVKEAPDMVSDGGLKRLLESESVVKVMHSGKNHGGALYSQYEVKLSGVFDTQVAQMVLDKAGGRRFPSRLKFVDVVNMHCPERAADLGHDTHTKIKFIISKKKGEYWAQRPLTQEMVQFAENGVLLEQARLMESFRSNVERDILSQRDRTTSDELHAENKEEAKSVLVDFASSRGPGVSFADITNEVYDFYWWFLDVLVALNSLRLQDVQDLPPVVQDLKVQQTKAKLDELENDLNTQGEDYVPHISAHWLLQIWIRKHPKSVKSMEQQAKNIQKRMDHLLLRDIQQKYTSTTPTAHLLSFEKDFLLNRLHPNSERDRSIPPVCLALHWRLRMEDLDRNVQQYDRDPENYKLGGYYKKLQFYKNGPVPRDLKERAREFLDRLHRAGHF</sequence>
<evidence type="ECO:0000313" key="3">
    <source>
        <dbReference type="EMBL" id="KAK7501865.1"/>
    </source>
</evidence>
<keyword evidence="1" id="KW-0175">Coiled coil</keyword>
<dbReference type="SMART" id="SM00474">
    <property type="entry name" value="35EXOc"/>
    <property type="match status" value="1"/>
</dbReference>
<dbReference type="InterPro" id="IPR012337">
    <property type="entry name" value="RNaseH-like_sf"/>
</dbReference>
<dbReference type="PANTHER" id="PTHR46814:SF1">
    <property type="entry name" value="EGALITARIAN, ISOFORM B"/>
    <property type="match status" value="1"/>
</dbReference>
<evidence type="ECO:0000313" key="4">
    <source>
        <dbReference type="Proteomes" id="UP001519460"/>
    </source>
</evidence>
<dbReference type="InterPro" id="IPR002562">
    <property type="entry name" value="3'-5'_exonuclease_dom"/>
</dbReference>
<dbReference type="EMBL" id="JACVVK020000029">
    <property type="protein sequence ID" value="KAK7501865.1"/>
    <property type="molecule type" value="Genomic_DNA"/>
</dbReference>
<accession>A0ABD0LQS5</accession>
<comment type="caution">
    <text evidence="3">The sequence shown here is derived from an EMBL/GenBank/DDBJ whole genome shotgun (WGS) entry which is preliminary data.</text>
</comment>
<dbReference type="PANTHER" id="PTHR46814">
    <property type="entry name" value="EGALITARIAN, ISOFORM B"/>
    <property type="match status" value="1"/>
</dbReference>
<dbReference type="InterPro" id="IPR036397">
    <property type="entry name" value="RNaseH_sf"/>
</dbReference>
<gene>
    <name evidence="3" type="ORF">BaRGS_00006951</name>
</gene>